<dbReference type="GO" id="GO:0006313">
    <property type="term" value="P:DNA transposition"/>
    <property type="evidence" value="ECO:0007669"/>
    <property type="project" value="InterPro"/>
</dbReference>
<dbReference type="InterPro" id="IPR036515">
    <property type="entry name" value="Transposase_17_sf"/>
</dbReference>
<dbReference type="GO" id="GO:0004803">
    <property type="term" value="F:transposase activity"/>
    <property type="evidence" value="ECO:0007669"/>
    <property type="project" value="InterPro"/>
</dbReference>
<gene>
    <name evidence="2" type="primary">tnpA</name>
    <name evidence="2" type="ORF">H8Q88_20265</name>
</gene>
<dbReference type="Proteomes" id="UP000615796">
    <property type="component" value="Unassembled WGS sequence"/>
</dbReference>
<feature type="domain" description="Transposase IS200-like" evidence="1">
    <location>
        <begin position="13"/>
        <end position="133"/>
    </location>
</feature>
<dbReference type="NCBIfam" id="NF033573">
    <property type="entry name" value="transpos_IS200"/>
    <property type="match status" value="1"/>
</dbReference>
<dbReference type="PANTHER" id="PTHR33360:SF2">
    <property type="entry name" value="TRANSPOSASE FOR INSERTION SEQUENCE ELEMENT IS200"/>
    <property type="match status" value="1"/>
</dbReference>
<keyword evidence="3" id="KW-1185">Reference proteome</keyword>
<dbReference type="Gene3D" id="3.30.70.1290">
    <property type="entry name" value="Transposase IS200-like"/>
    <property type="match status" value="1"/>
</dbReference>
<dbReference type="EMBL" id="JACRUP010000028">
    <property type="protein sequence ID" value="MBC5853216.1"/>
    <property type="molecule type" value="Genomic_DNA"/>
</dbReference>
<reference evidence="2" key="1">
    <citation type="submission" date="2020-08" db="EMBL/GenBank/DDBJ databases">
        <title>Genome Sequencing and Pan-Genome Analysis of Migratory bird Vibrio Strains, Inner Mongolia.</title>
        <authorList>
            <person name="Zheng L."/>
        </authorList>
    </citation>
    <scope>NUCLEOTIDE SEQUENCE</scope>
    <source>
        <strain evidence="2">M13F</strain>
    </source>
</reference>
<accession>A0A9X0RDC6</accession>
<dbReference type="GO" id="GO:0003677">
    <property type="term" value="F:DNA binding"/>
    <property type="evidence" value="ECO:0007669"/>
    <property type="project" value="InterPro"/>
</dbReference>
<name>A0A9X0RDC6_VIBME</name>
<evidence type="ECO:0000313" key="2">
    <source>
        <dbReference type="EMBL" id="MBC5853216.1"/>
    </source>
</evidence>
<sequence length="137" mass="16074">MKKQALNTLYHSVFNIHYHLVIVTKYRRRCITPEVAAYLESQYKRLLETWDCELLECNGEPDHLHLLISANPKIQPSKMVNSLKTVTSRLVRKEFSEHLGKFYCKPVFYSRSYCLVSCGGAPLEIVKQYLDQQEEFD</sequence>
<evidence type="ECO:0000259" key="1">
    <source>
        <dbReference type="SMART" id="SM01321"/>
    </source>
</evidence>
<dbReference type="AlphaFoldDB" id="A0A9X0RDC6"/>
<dbReference type="SMART" id="SM01321">
    <property type="entry name" value="Y1_Tnp"/>
    <property type="match status" value="1"/>
</dbReference>
<evidence type="ECO:0000313" key="3">
    <source>
        <dbReference type="Proteomes" id="UP000615796"/>
    </source>
</evidence>
<comment type="caution">
    <text evidence="2">The sequence shown here is derived from an EMBL/GenBank/DDBJ whole genome shotgun (WGS) entry which is preliminary data.</text>
</comment>
<dbReference type="Pfam" id="PF01797">
    <property type="entry name" value="Y1_Tnp"/>
    <property type="match status" value="1"/>
</dbReference>
<dbReference type="SUPFAM" id="SSF143422">
    <property type="entry name" value="Transposase IS200-like"/>
    <property type="match status" value="1"/>
</dbReference>
<dbReference type="RefSeq" id="WP_187027363.1">
    <property type="nucleotide sequence ID" value="NZ_JACRUP010000028.1"/>
</dbReference>
<dbReference type="PANTHER" id="PTHR33360">
    <property type="entry name" value="TRANSPOSASE FOR INSERTION SEQUENCE ELEMENT IS200"/>
    <property type="match status" value="1"/>
</dbReference>
<organism evidence="2 3">
    <name type="scientific">Vibrio metschnikovii</name>
    <dbReference type="NCBI Taxonomy" id="28172"/>
    <lineage>
        <taxon>Bacteria</taxon>
        <taxon>Pseudomonadati</taxon>
        <taxon>Pseudomonadota</taxon>
        <taxon>Gammaproteobacteria</taxon>
        <taxon>Vibrionales</taxon>
        <taxon>Vibrionaceae</taxon>
        <taxon>Vibrio</taxon>
    </lineage>
</organism>
<proteinExistence type="predicted"/>
<dbReference type="InterPro" id="IPR002686">
    <property type="entry name" value="Transposase_17"/>
</dbReference>
<protein>
    <submittedName>
        <fullName evidence="2">IS200/IS605 family transposase</fullName>
    </submittedName>
</protein>